<sequence>MDWNSNEYSFLPFHVAEEIGRHGIDAVDDMLKKQACSTSDPKRSDAISYLSATIDTDIIRAAAAKLAPISANRKAKIEACGQAYEKLAASVESIDYQALDFFELLEEKYHPLVVKFNLPIRTFYLRKQGAELIHEKISELHSKVGCLLDNPSDTEIDLLYMDIVKYCTAQLAPLLEEQIELYRHFTSFNDLFNSEQENECYGGYRRLKVSPGKMYKLVELGSLYKDAAKTLVEIKKNITAFKASDAARIDAIDQYRKAKFKIEEAIPNQLGNFIDDYQRLRVLSDSTTAS</sequence>
<dbReference type="RefSeq" id="WP_147462911.1">
    <property type="nucleotide sequence ID" value="NZ_JAFFRY010000015.1"/>
</dbReference>
<organism evidence="1 2">
    <name type="scientific">Pseudomonas syringae pv. papulans</name>
    <dbReference type="NCBI Taxonomy" id="83963"/>
    <lineage>
        <taxon>Bacteria</taxon>
        <taxon>Pseudomonadati</taxon>
        <taxon>Pseudomonadota</taxon>
        <taxon>Gammaproteobacteria</taxon>
        <taxon>Pseudomonadales</taxon>
        <taxon>Pseudomonadaceae</taxon>
        <taxon>Pseudomonas</taxon>
        <taxon>Pseudomonas syringae</taxon>
    </lineage>
</organism>
<comment type="caution">
    <text evidence="1">The sequence shown here is derived from an EMBL/GenBank/DDBJ whole genome shotgun (WGS) entry which is preliminary data.</text>
</comment>
<gene>
    <name evidence="1" type="ORF">JW322_05920</name>
</gene>
<dbReference type="EMBL" id="JAFFRZ010000001">
    <property type="protein sequence ID" value="MDH4621317.1"/>
    <property type="molecule type" value="Genomic_DNA"/>
</dbReference>
<evidence type="ECO:0000313" key="1">
    <source>
        <dbReference type="EMBL" id="MDH4621317.1"/>
    </source>
</evidence>
<protein>
    <submittedName>
        <fullName evidence="1">Uncharacterized protein</fullName>
    </submittedName>
</protein>
<dbReference type="Proteomes" id="UP001162155">
    <property type="component" value="Unassembled WGS sequence"/>
</dbReference>
<proteinExistence type="predicted"/>
<name>A0AA43ISJ8_PSESX</name>
<reference evidence="1" key="1">
    <citation type="submission" date="2021-02" db="EMBL/GenBank/DDBJ databases">
        <title>Genome analysis of blister spot of apple pathogen from New York area.</title>
        <authorList>
            <person name="Kandel P."/>
            <person name="Hockett K.L."/>
            <person name="Santander R."/>
            <person name="Acimovic S."/>
        </authorList>
    </citation>
    <scope>NUCLEOTIDE SEQUENCE</scope>
    <source>
        <strain evidence="1">PSP1</strain>
    </source>
</reference>
<accession>A0AA43ISJ8</accession>
<evidence type="ECO:0000313" key="2">
    <source>
        <dbReference type="Proteomes" id="UP001162155"/>
    </source>
</evidence>
<dbReference type="AlphaFoldDB" id="A0AA43ISJ8"/>